<dbReference type="PANTHER" id="PTHR30363">
    <property type="entry name" value="HTH-TYPE TRANSCRIPTIONAL REGULATOR SRLR-RELATED"/>
    <property type="match status" value="1"/>
</dbReference>
<protein>
    <submittedName>
        <fullName evidence="2">Transcriptional regulator</fullName>
    </submittedName>
</protein>
<dbReference type="InterPro" id="IPR001845">
    <property type="entry name" value="HTH_ArsR_DNA-bd_dom"/>
</dbReference>
<dbReference type="GO" id="GO:0003700">
    <property type="term" value="F:DNA-binding transcription factor activity"/>
    <property type="evidence" value="ECO:0007669"/>
    <property type="project" value="InterPro"/>
</dbReference>
<accession>A0A1W1VNV3</accession>
<evidence type="ECO:0000259" key="1">
    <source>
        <dbReference type="SMART" id="SM00418"/>
    </source>
</evidence>
<proteinExistence type="predicted"/>
<dbReference type="InterPro" id="IPR011991">
    <property type="entry name" value="ArsR-like_HTH"/>
</dbReference>
<dbReference type="CDD" id="cd00090">
    <property type="entry name" value="HTH_ARSR"/>
    <property type="match status" value="1"/>
</dbReference>
<dbReference type="EMBL" id="FWWU01000009">
    <property type="protein sequence ID" value="SMB94741.1"/>
    <property type="molecule type" value="Genomic_DNA"/>
</dbReference>
<reference evidence="2 3" key="1">
    <citation type="submission" date="2017-04" db="EMBL/GenBank/DDBJ databases">
        <authorList>
            <person name="Afonso C.L."/>
            <person name="Miller P.J."/>
            <person name="Scott M.A."/>
            <person name="Spackman E."/>
            <person name="Goraichik I."/>
            <person name="Dimitrov K.M."/>
            <person name="Suarez D.L."/>
            <person name="Swayne D.E."/>
        </authorList>
    </citation>
    <scope>NUCLEOTIDE SEQUENCE [LARGE SCALE GENOMIC DNA]</scope>
    <source>
        <strain evidence="2 3">KR-140</strain>
    </source>
</reference>
<dbReference type="Gene3D" id="1.10.10.10">
    <property type="entry name" value="Winged helix-like DNA-binding domain superfamily/Winged helix DNA-binding domain"/>
    <property type="match status" value="1"/>
</dbReference>
<dbReference type="AlphaFoldDB" id="A0A1W1VNV3"/>
<dbReference type="InterPro" id="IPR000835">
    <property type="entry name" value="HTH_MarR-typ"/>
</dbReference>
<dbReference type="RefSeq" id="WP_084049768.1">
    <property type="nucleotide sequence ID" value="NZ_FWWU01000009.1"/>
</dbReference>
<dbReference type="SMART" id="SM00418">
    <property type="entry name" value="HTH_ARSR"/>
    <property type="match status" value="1"/>
</dbReference>
<dbReference type="Proteomes" id="UP000192582">
    <property type="component" value="Unassembled WGS sequence"/>
</dbReference>
<dbReference type="OrthoDB" id="155998at2"/>
<keyword evidence="3" id="KW-1185">Reference proteome</keyword>
<feature type="domain" description="HTH arsR-type" evidence="1">
    <location>
        <begin position="11"/>
        <end position="95"/>
    </location>
</feature>
<dbReference type="InterPro" id="IPR036390">
    <property type="entry name" value="WH_DNA-bd_sf"/>
</dbReference>
<dbReference type="InterPro" id="IPR036388">
    <property type="entry name" value="WH-like_DNA-bd_sf"/>
</dbReference>
<dbReference type="Pfam" id="PF12802">
    <property type="entry name" value="MarR_2"/>
    <property type="match status" value="1"/>
</dbReference>
<dbReference type="PANTHER" id="PTHR30363:SF28">
    <property type="entry name" value="TRANSCRIPTIONAL REGULATORY PROTEIN-RELATED"/>
    <property type="match status" value="1"/>
</dbReference>
<dbReference type="InterPro" id="IPR050313">
    <property type="entry name" value="Carb_Metab_HTH_regulators"/>
</dbReference>
<dbReference type="STRING" id="695939.SAMN00790413_02509"/>
<dbReference type="SUPFAM" id="SSF46785">
    <property type="entry name" value="Winged helix' DNA-binding domain"/>
    <property type="match status" value="1"/>
</dbReference>
<evidence type="ECO:0000313" key="2">
    <source>
        <dbReference type="EMBL" id="SMB94741.1"/>
    </source>
</evidence>
<evidence type="ECO:0000313" key="3">
    <source>
        <dbReference type="Proteomes" id="UP000192582"/>
    </source>
</evidence>
<name>A0A1W1VNV3_9DEIO</name>
<sequence length="221" mass="24271">MTLASPLPATAVTSPAPERTKHRLLELLKRHGPQTVQDLAAHLGVSVPGARRHLTDLQDQGLIEARTERPGGRGRPQHVFLLTERGEAVFPRTYSALCMDVLRHVQALYGEEAVLKVLDARSEELAARLLEEMPHELPLAERVQGLTVWLTTAGFDAVAEENVDGSWTILERNCPNLTVARQYPQMCVSELGMLAQVLGVPVTRSSRIACGQGSCRYRIGP</sequence>
<gene>
    <name evidence="2" type="ORF">SAMN00790413_02509</name>
</gene>
<organism evidence="2 3">
    <name type="scientific">Deinococcus hopiensis KR-140</name>
    <dbReference type="NCBI Taxonomy" id="695939"/>
    <lineage>
        <taxon>Bacteria</taxon>
        <taxon>Thermotogati</taxon>
        <taxon>Deinococcota</taxon>
        <taxon>Deinococci</taxon>
        <taxon>Deinococcales</taxon>
        <taxon>Deinococcaceae</taxon>
        <taxon>Deinococcus</taxon>
    </lineage>
</organism>